<evidence type="ECO:0000256" key="2">
    <source>
        <dbReference type="ARBA" id="ARBA00022980"/>
    </source>
</evidence>
<dbReference type="Proteomes" id="UP000075578">
    <property type="component" value="Unassembled WGS sequence"/>
</dbReference>
<dbReference type="HAMAP" id="MF_00545">
    <property type="entry name" value="Ribosomal_eS24"/>
    <property type="match status" value="1"/>
</dbReference>
<dbReference type="InterPro" id="IPR018098">
    <property type="entry name" value="Ribosomal_eS24_CS"/>
</dbReference>
<evidence type="ECO:0000313" key="7">
    <source>
        <dbReference type="Proteomes" id="UP000075578"/>
    </source>
</evidence>
<evidence type="ECO:0000256" key="1">
    <source>
        <dbReference type="ARBA" id="ARBA00009680"/>
    </source>
</evidence>
<dbReference type="EMBL" id="LNGD01000010">
    <property type="protein sequence ID" value="KYC53694.1"/>
    <property type="molecule type" value="Genomic_DNA"/>
</dbReference>
<dbReference type="SUPFAM" id="SSF54189">
    <property type="entry name" value="Ribosomal proteins S24e, L23 and L15e"/>
    <property type="match status" value="1"/>
</dbReference>
<gene>
    <name evidence="4" type="primary">rps24e</name>
    <name evidence="6" type="ORF">AMQ74_00313</name>
</gene>
<dbReference type="AlphaFoldDB" id="A0A150J9S6"/>
<evidence type="ECO:0000256" key="5">
    <source>
        <dbReference type="RuleBase" id="RU004381"/>
    </source>
</evidence>
<accession>A0A150J9S6</accession>
<comment type="similarity">
    <text evidence="1 4 5">Belongs to the eukaryotic ribosomal protein eS24 family.</text>
</comment>
<protein>
    <recommendedName>
        <fullName evidence="4">Small ribosomal subunit protein eS24</fullName>
    </recommendedName>
</protein>
<evidence type="ECO:0000313" key="6">
    <source>
        <dbReference type="EMBL" id="KYC53694.1"/>
    </source>
</evidence>
<dbReference type="InterPro" id="IPR001976">
    <property type="entry name" value="Ribosomal_eS24"/>
</dbReference>
<dbReference type="PROSITE" id="PS00529">
    <property type="entry name" value="RIBOSOMAL_S24E"/>
    <property type="match status" value="1"/>
</dbReference>
<dbReference type="GO" id="GO:0005840">
    <property type="term" value="C:ribosome"/>
    <property type="evidence" value="ECO:0007669"/>
    <property type="project" value="UniProtKB-KW"/>
</dbReference>
<dbReference type="InterPro" id="IPR012678">
    <property type="entry name" value="Ribosomal_uL23/eL15/eS24_sf"/>
</dbReference>
<comment type="caution">
    <text evidence="6">The sequence shown here is derived from an EMBL/GenBank/DDBJ whole genome shotgun (WGS) entry which is preliminary data.</text>
</comment>
<evidence type="ECO:0000256" key="3">
    <source>
        <dbReference type="ARBA" id="ARBA00023274"/>
    </source>
</evidence>
<dbReference type="Pfam" id="PF01282">
    <property type="entry name" value="Ribosomal_S24e"/>
    <property type="match status" value="1"/>
</dbReference>
<dbReference type="GO" id="GO:0003735">
    <property type="term" value="F:structural constituent of ribosome"/>
    <property type="evidence" value="ECO:0007669"/>
    <property type="project" value="InterPro"/>
</dbReference>
<dbReference type="Gene3D" id="3.30.70.330">
    <property type="match status" value="1"/>
</dbReference>
<reference evidence="6 7" key="1">
    <citation type="journal article" date="2016" name="ISME J.">
        <title>Chasing the elusive Euryarchaeota class WSA2: genomes reveal a uniquely fastidious methyl-reducing methanogen.</title>
        <authorList>
            <person name="Nobu M.K."/>
            <person name="Narihiro T."/>
            <person name="Kuroda K."/>
            <person name="Mei R."/>
            <person name="Liu W.T."/>
        </authorList>
    </citation>
    <scope>NUCLEOTIDE SEQUENCE [LARGE SCALE GENOMIC DNA]</scope>
    <source>
        <strain evidence="6">U1lsi0528_Bin089</strain>
    </source>
</reference>
<keyword evidence="3 4" id="KW-0687">Ribonucleoprotein</keyword>
<dbReference type="PANTHER" id="PTHR10496">
    <property type="entry name" value="40S RIBOSOMAL PROTEIN S24"/>
    <property type="match status" value="1"/>
</dbReference>
<keyword evidence="2 4" id="KW-0689">Ribosomal protein</keyword>
<dbReference type="InterPro" id="IPR012677">
    <property type="entry name" value="Nucleotide-bd_a/b_plait_sf"/>
</dbReference>
<sequence length="99" mass="11489">MELEIINERDNPLFNRKELNVKIIHDGGTPKISEIRDKLSALKSFKMDSFVVRSIETGYGKAESIGKVFVYADPKNMMKIEQQYILKRNGLIEEKKEEN</sequence>
<name>A0A150J9S6_9EURY</name>
<organism evidence="6 7">
    <name type="scientific">Candidatus Methanofastidiosum methylothiophilum</name>
    <dbReference type="NCBI Taxonomy" id="1705564"/>
    <lineage>
        <taxon>Archaea</taxon>
        <taxon>Methanobacteriati</taxon>
        <taxon>Methanobacteriota</taxon>
        <taxon>Stenosarchaea group</taxon>
        <taxon>Candidatus Methanofastidiosia</taxon>
        <taxon>Candidatus Methanofastidiosales</taxon>
        <taxon>Candidatus Methanofastidiosaceae</taxon>
        <taxon>Candidatus Methanofastidiosum</taxon>
    </lineage>
</organism>
<dbReference type="GO" id="GO:0006412">
    <property type="term" value="P:translation"/>
    <property type="evidence" value="ECO:0007669"/>
    <property type="project" value="UniProtKB-UniRule"/>
</dbReference>
<proteinExistence type="inferred from homology"/>
<evidence type="ECO:0000256" key="4">
    <source>
        <dbReference type="HAMAP-Rule" id="MF_00545"/>
    </source>
</evidence>
<dbReference type="GO" id="GO:1990904">
    <property type="term" value="C:ribonucleoprotein complex"/>
    <property type="evidence" value="ECO:0007669"/>
    <property type="project" value="UniProtKB-KW"/>
</dbReference>